<feature type="domain" description="Beta-lactamase-related" evidence="2">
    <location>
        <begin position="61"/>
        <end position="357"/>
    </location>
</feature>
<dbReference type="Gene3D" id="3.40.710.10">
    <property type="entry name" value="DD-peptidase/beta-lactamase superfamily"/>
    <property type="match status" value="1"/>
</dbReference>
<evidence type="ECO:0000313" key="3">
    <source>
        <dbReference type="EMBL" id="GAA1402951.1"/>
    </source>
</evidence>
<dbReference type="RefSeq" id="WP_344030052.1">
    <property type="nucleotide sequence ID" value="NZ_BAAAJK010000059.1"/>
</dbReference>
<comment type="caution">
    <text evidence="3">The sequence shown here is derived from an EMBL/GenBank/DDBJ whole genome shotgun (WGS) entry which is preliminary data.</text>
</comment>
<dbReference type="InterPro" id="IPR001466">
    <property type="entry name" value="Beta-lactam-related"/>
</dbReference>
<gene>
    <name evidence="3" type="ORF">GCM10009613_63460</name>
</gene>
<reference evidence="3 4" key="1">
    <citation type="journal article" date="2019" name="Int. J. Syst. Evol. Microbiol.">
        <title>The Global Catalogue of Microorganisms (GCM) 10K type strain sequencing project: providing services to taxonomists for standard genome sequencing and annotation.</title>
        <authorList>
            <consortium name="The Broad Institute Genomics Platform"/>
            <consortium name="The Broad Institute Genome Sequencing Center for Infectious Disease"/>
            <person name="Wu L."/>
            <person name="Ma J."/>
        </authorList>
    </citation>
    <scope>NUCLEOTIDE SEQUENCE [LARGE SCALE GENOMIC DNA]</scope>
    <source>
        <strain evidence="3 4">JCM 11896</strain>
    </source>
</reference>
<organism evidence="3 4">
    <name type="scientific">Pseudonocardia kongjuensis</name>
    <dbReference type="NCBI Taxonomy" id="102227"/>
    <lineage>
        <taxon>Bacteria</taxon>
        <taxon>Bacillati</taxon>
        <taxon>Actinomycetota</taxon>
        <taxon>Actinomycetes</taxon>
        <taxon>Pseudonocardiales</taxon>
        <taxon>Pseudonocardiaceae</taxon>
        <taxon>Pseudonocardia</taxon>
    </lineage>
</organism>
<proteinExistence type="predicted"/>
<feature type="transmembrane region" description="Helical" evidence="1">
    <location>
        <begin position="443"/>
        <end position="467"/>
    </location>
</feature>
<feature type="transmembrane region" description="Helical" evidence="1">
    <location>
        <begin position="419"/>
        <end position="437"/>
    </location>
</feature>
<feature type="transmembrane region" description="Helical" evidence="1">
    <location>
        <begin position="479"/>
        <end position="503"/>
    </location>
</feature>
<name>A0ABN1YB40_9PSEU</name>
<sequence length="504" mass="50437">MVAAGPPSPPAVRPRRALAAAAAGALVAGLLGWLLAPAPSTPGPQTTGDPALAERLRAEAGAGRHGLVAAVVRDGRVTVAGIGDDGRGEPVGAATPFEIGSVTKTVTGAVLAELERRGELRSDERVRDVLPGHPWRPGGAGDVTLAELATHHAGLPRTPGGLAEFARGAVGANPYGNDVADILAAADRAELSGRGEHHYSNLGSALLGHALAERAGTPYPQLVDEIVAGPLGMTGTAVLDAPPPGAARSHDLAGRPQPVWLGAGDAPAGIGVWSTVDDLVRYAAATGDPSSPVALAAQPRADSDLGRIGYGWEVLDAGGRTLLWKNGGVSGTWTTVLAEPATGDAVVVFGNSGRPVDALAVRLLEAPSPFPGSGGGTAGLVRDGLPIVVGTLLPLLGGLTTLFGALGGRPGHRRRVNRVEFAGTAGSGLFFLAIAFMSGGVSWWLVVPWMLGCLAFGAGLGVAMAHWRGWDDAGGAARRANAVIGLVLGLGAAGTLAAVGLGAI</sequence>
<feature type="transmembrane region" description="Helical" evidence="1">
    <location>
        <begin position="387"/>
        <end position="407"/>
    </location>
</feature>
<evidence type="ECO:0000259" key="2">
    <source>
        <dbReference type="Pfam" id="PF00144"/>
    </source>
</evidence>
<protein>
    <recommendedName>
        <fullName evidence="2">Beta-lactamase-related domain-containing protein</fullName>
    </recommendedName>
</protein>
<accession>A0ABN1YB40</accession>
<dbReference type="InterPro" id="IPR012338">
    <property type="entry name" value="Beta-lactam/transpept-like"/>
</dbReference>
<dbReference type="PANTHER" id="PTHR43283:SF3">
    <property type="entry name" value="BETA-LACTAMASE FAMILY PROTEIN (AFU_ORTHOLOGUE AFUA_5G07500)"/>
    <property type="match status" value="1"/>
</dbReference>
<keyword evidence="1" id="KW-1133">Transmembrane helix</keyword>
<dbReference type="PANTHER" id="PTHR43283">
    <property type="entry name" value="BETA-LACTAMASE-RELATED"/>
    <property type="match status" value="1"/>
</dbReference>
<dbReference type="EMBL" id="BAAAJK010000059">
    <property type="protein sequence ID" value="GAA1402951.1"/>
    <property type="molecule type" value="Genomic_DNA"/>
</dbReference>
<keyword evidence="4" id="KW-1185">Reference proteome</keyword>
<dbReference type="Pfam" id="PF00144">
    <property type="entry name" value="Beta-lactamase"/>
    <property type="match status" value="1"/>
</dbReference>
<dbReference type="SUPFAM" id="SSF56601">
    <property type="entry name" value="beta-lactamase/transpeptidase-like"/>
    <property type="match status" value="1"/>
</dbReference>
<evidence type="ECO:0000313" key="4">
    <source>
        <dbReference type="Proteomes" id="UP001501414"/>
    </source>
</evidence>
<keyword evidence="1" id="KW-0472">Membrane</keyword>
<evidence type="ECO:0000256" key="1">
    <source>
        <dbReference type="SAM" id="Phobius"/>
    </source>
</evidence>
<keyword evidence="1" id="KW-0812">Transmembrane</keyword>
<dbReference type="InterPro" id="IPR050789">
    <property type="entry name" value="Diverse_Enzym_Activities"/>
</dbReference>
<dbReference type="Proteomes" id="UP001501414">
    <property type="component" value="Unassembled WGS sequence"/>
</dbReference>